<dbReference type="RefSeq" id="WP_141518982.1">
    <property type="nucleotide sequence ID" value="NZ_VICE01000108.1"/>
</dbReference>
<dbReference type="InterPro" id="IPR021878">
    <property type="entry name" value="TgpA_N"/>
</dbReference>
<proteinExistence type="predicted"/>
<comment type="caution">
    <text evidence="3">The sequence shown here is derived from an EMBL/GenBank/DDBJ whole genome shotgun (WGS) entry which is preliminary data.</text>
</comment>
<reference evidence="3 4" key="1">
    <citation type="submission" date="2019-06" db="EMBL/GenBank/DDBJ databases">
        <title>Lysobacter alkalisoli sp. nov. isolated from saline soil.</title>
        <authorList>
            <person name="Sun J.-Q."/>
            <person name="Xu L."/>
        </authorList>
    </citation>
    <scope>NUCLEOTIDE SEQUENCE [LARGE SCALE GENOMIC DNA]</scope>
    <source>
        <strain evidence="3 4">JCM 31130</strain>
    </source>
</reference>
<evidence type="ECO:0000313" key="4">
    <source>
        <dbReference type="Proteomes" id="UP000318212"/>
    </source>
</evidence>
<protein>
    <submittedName>
        <fullName evidence="3">DUF3488 domain-containing protein</fullName>
    </submittedName>
</protein>
<dbReference type="InterPro" id="IPR052901">
    <property type="entry name" value="Bact_TGase-like"/>
</dbReference>
<feature type="domain" description="Transglutaminase-like" evidence="2">
    <location>
        <begin position="405"/>
        <end position="476"/>
    </location>
</feature>
<dbReference type="PANTHER" id="PTHR42736:SF1">
    <property type="entry name" value="PROTEIN-GLUTAMINE GAMMA-GLUTAMYLTRANSFERASE"/>
    <property type="match status" value="1"/>
</dbReference>
<feature type="transmembrane region" description="Helical" evidence="1">
    <location>
        <begin position="547"/>
        <end position="567"/>
    </location>
</feature>
<dbReference type="Gene3D" id="3.10.620.30">
    <property type="match status" value="1"/>
</dbReference>
<dbReference type="Proteomes" id="UP000318212">
    <property type="component" value="Unassembled WGS sequence"/>
</dbReference>
<feature type="transmembrane region" description="Helical" evidence="1">
    <location>
        <begin position="59"/>
        <end position="81"/>
    </location>
</feature>
<sequence length="669" mass="74179">MAEAPAQMPMDVASRRWVLASAALCLLPLLLQLPLRIGVLVGATGLVVSLSSWRRPLPGLLRLLVVVGVIGAVFLMAGFNVGRDTGCALLAAMIAAKPSETFSLRDGRSLVGFALFAPFATFLLDQGPLSLSLGLAAACLALLCLQRLSDLESGVLDAPGGMRAQWTGVGRLLLLGLPLALAAFWLFPRLGTPLWGIPDRALARPGLSDSMKPGEWIDLMGDDTPALRVKFFGSTPARSQMYWRGPVLWDFDGREWRQPDWARRLPPAAFSPGQARWEYEIAIEPTDRTLMVSLDLPLEAPVGSQLALDHSLFSARPLHSVSRWRMQSAPPARYQARLPPALRERALALPDGFNPRTLALARQWRREAGRDDAALVQRSLEWVRREFAYTLTTPLPGRHAVDEFLFDQKAGFCEHFSSAFVVLMRGAGIPARVVTGYTGGYYNRLGDYWLVRRNDAHAWAEVWLAGRGWVRVDPTAAVAPERIYDTLDDRTPGPDGFLGGIGGIGSASEVTDWLRRGWNDFVLGFDADRQSRLLRPLGIRQLQAGQMIGLFGVAACLALAWMTWLSLRGERQRDPVLRAWHRLGRRYARIGLAREPYEPAGAWAGRVAGERPDLGPALQELSQRFAEWRYAWGAGGTERDRDRKAARTQLVRALRSHRPQRRRDPGEHR</sequence>
<dbReference type="InterPro" id="IPR025403">
    <property type="entry name" value="TgpA-like_C"/>
</dbReference>
<dbReference type="AlphaFoldDB" id="A0A507ZXB8"/>
<feature type="transmembrane region" description="Helical" evidence="1">
    <location>
        <begin position="169"/>
        <end position="187"/>
    </location>
</feature>
<dbReference type="OrthoDB" id="9804872at2"/>
<keyword evidence="1" id="KW-0472">Membrane</keyword>
<dbReference type="InterPro" id="IPR038765">
    <property type="entry name" value="Papain-like_cys_pep_sf"/>
</dbReference>
<dbReference type="Pfam" id="PF01841">
    <property type="entry name" value="Transglut_core"/>
    <property type="match status" value="1"/>
</dbReference>
<keyword evidence="1" id="KW-0812">Transmembrane</keyword>
<evidence type="ECO:0000313" key="3">
    <source>
        <dbReference type="EMBL" id="TQD42346.1"/>
    </source>
</evidence>
<dbReference type="Pfam" id="PF11992">
    <property type="entry name" value="TgpA_N"/>
    <property type="match status" value="1"/>
</dbReference>
<dbReference type="EMBL" id="VICE01000108">
    <property type="protein sequence ID" value="TQD42346.1"/>
    <property type="molecule type" value="Genomic_DNA"/>
</dbReference>
<keyword evidence="1" id="KW-1133">Transmembrane helix</keyword>
<dbReference type="SMART" id="SM00460">
    <property type="entry name" value="TGc"/>
    <property type="match status" value="1"/>
</dbReference>
<dbReference type="Pfam" id="PF13559">
    <property type="entry name" value="DUF4129"/>
    <property type="match status" value="1"/>
</dbReference>
<organism evidence="3 4">
    <name type="scientific">Marilutibacter aestuarii</name>
    <dbReference type="NCBI Taxonomy" id="1706195"/>
    <lineage>
        <taxon>Bacteria</taxon>
        <taxon>Pseudomonadati</taxon>
        <taxon>Pseudomonadota</taxon>
        <taxon>Gammaproteobacteria</taxon>
        <taxon>Lysobacterales</taxon>
        <taxon>Lysobacteraceae</taxon>
        <taxon>Marilutibacter</taxon>
    </lineage>
</organism>
<keyword evidence="4" id="KW-1185">Reference proteome</keyword>
<evidence type="ECO:0000259" key="2">
    <source>
        <dbReference type="SMART" id="SM00460"/>
    </source>
</evidence>
<dbReference type="InterPro" id="IPR002931">
    <property type="entry name" value="Transglutaminase-like"/>
</dbReference>
<accession>A0A507ZXB8</accession>
<dbReference type="SUPFAM" id="SSF54001">
    <property type="entry name" value="Cysteine proteinases"/>
    <property type="match status" value="1"/>
</dbReference>
<evidence type="ECO:0000256" key="1">
    <source>
        <dbReference type="SAM" id="Phobius"/>
    </source>
</evidence>
<name>A0A507ZXB8_9GAMM</name>
<dbReference type="PANTHER" id="PTHR42736">
    <property type="entry name" value="PROTEIN-GLUTAMINE GAMMA-GLUTAMYLTRANSFERASE"/>
    <property type="match status" value="1"/>
</dbReference>
<gene>
    <name evidence="3" type="ORF">FKV25_11700</name>
</gene>